<sequence>MLQGYPDWHNPHRSAGHLLFAAYDTPGTFLSPPSGLPVAEDATKTPEFRLDLYSQDLGASGVSTFGLLAVRFRLDYDLTAAREVLLANAPHLRVNPLEVEEGWVRFSAPAAFKLPEALRIPRRLDPHGTNLALHLSLEGADADLFLEMLRRGLSTIFAEVLVIRQGIAPRVANVVTFNPSTLHAVLWGTKETISGEALYDAMAAGITTLPLRFTKPVTDDDAKATAQALLDRFAARFGKLELSPNGVGSSPYLRATPADVPSSEVRFDLDQPVLVPRGFILTADPLGSARALSAVDFEKHLVQRIDAPAFHSGWRQITVAGNLPKRRIGVLLLGIEISAPPFLPARPHTAQASVELDAETAYQTVDLRLSPDEPLRFTWRTLAVLDAGGTAQSLEGPVQTYEGNGNATFLVVPPSAFEASFVILEADPSFLVEAQIEIRVRGSRGTASWAGKGVLDENAQELAVFVPRDVIQPELIATAVSRSTGVRIETEVLPLRPTRLDPFSFPGTGARRALLKASFTSGIRQMLVECAPQDRLDDPSRRRLVRLTPAAPEAEFSYVAFSPFRAGYCWRWAVSDNTPAGAWSAPLNPDTPLLLALAPMEDPMPTPSPLIIDGVELSQVPDEPRAYFYRPTAAGIASDTTGRKQISLIEAGTVVMISLTTQWGVEGPELETVRNKLASKLNFADAHVVTLRPALVEVGEVELLLSDGSGNFKPFLKATSSGMPPYAAAFNTMLTADQAPTIKKALKGERGLLRLRYTVTERTMKHSTQSATEHMVHESATWTTTSVGREGETTIREETRTDTQASNTAPSSSPPATRLYETDAADWGLAS</sequence>
<organism evidence="2 3">
    <name type="scientific">Candidatus Nitrospira nitrosa</name>
    <dbReference type="NCBI Taxonomy" id="1742972"/>
    <lineage>
        <taxon>Bacteria</taxon>
        <taxon>Pseudomonadati</taxon>
        <taxon>Nitrospirota</taxon>
        <taxon>Nitrospiria</taxon>
        <taxon>Nitrospirales</taxon>
        <taxon>Nitrospiraceae</taxon>
        <taxon>Nitrospira</taxon>
    </lineage>
</organism>
<dbReference type="EMBL" id="CZQA01000010">
    <property type="protein sequence ID" value="CUS37824.1"/>
    <property type="molecule type" value="Genomic_DNA"/>
</dbReference>
<dbReference type="OrthoDB" id="6013041at2"/>
<feature type="region of interest" description="Disordered" evidence="1">
    <location>
        <begin position="765"/>
        <end position="831"/>
    </location>
</feature>
<accession>A0A0S4LMJ2</accession>
<feature type="compositionally biased region" description="Low complexity" evidence="1">
    <location>
        <begin position="803"/>
        <end position="817"/>
    </location>
</feature>
<feature type="compositionally biased region" description="Basic and acidic residues" evidence="1">
    <location>
        <begin position="789"/>
        <end position="801"/>
    </location>
</feature>
<evidence type="ECO:0000256" key="1">
    <source>
        <dbReference type="SAM" id="MobiDB-lite"/>
    </source>
</evidence>
<protein>
    <submittedName>
        <fullName evidence="2">Uncharacterized protein</fullName>
    </submittedName>
</protein>
<reference evidence="2 3" key="1">
    <citation type="submission" date="2015-10" db="EMBL/GenBank/DDBJ databases">
        <authorList>
            <person name="Gilbert D.G."/>
        </authorList>
    </citation>
    <scope>NUCLEOTIDE SEQUENCE [LARGE SCALE GENOMIC DNA]</scope>
    <source>
        <strain evidence="2">COMA1</strain>
    </source>
</reference>
<evidence type="ECO:0000313" key="2">
    <source>
        <dbReference type="EMBL" id="CUS37824.1"/>
    </source>
</evidence>
<dbReference type="AlphaFoldDB" id="A0A0S4LMJ2"/>
<name>A0A0S4LMJ2_9BACT</name>
<dbReference type="STRING" id="1742972.COMA1_40275"/>
<dbReference type="RefSeq" id="WP_090750317.1">
    <property type="nucleotide sequence ID" value="NZ_CZQA01000010.1"/>
</dbReference>
<evidence type="ECO:0000313" key="3">
    <source>
        <dbReference type="Proteomes" id="UP000199032"/>
    </source>
</evidence>
<dbReference type="Proteomes" id="UP000199032">
    <property type="component" value="Unassembled WGS sequence"/>
</dbReference>
<keyword evidence="3" id="KW-1185">Reference proteome</keyword>
<gene>
    <name evidence="2" type="ORF">COMA1_40275</name>
</gene>
<proteinExistence type="predicted"/>